<accession>A0A1M6VEQ5</accession>
<evidence type="ECO:0000256" key="10">
    <source>
        <dbReference type="ARBA" id="ARBA00023004"/>
    </source>
</evidence>
<keyword evidence="4" id="KW-1003">Cell membrane</keyword>
<reference evidence="16" key="1">
    <citation type="submission" date="2016-11" db="EMBL/GenBank/DDBJ databases">
        <authorList>
            <person name="Varghese N."/>
            <person name="Submissions S."/>
        </authorList>
    </citation>
    <scope>NUCLEOTIDE SEQUENCE [LARGE SCALE GENOMIC DNA]</scope>
    <source>
        <strain evidence="16">ALO Sharm</strain>
    </source>
</reference>
<dbReference type="InterPro" id="IPR016174">
    <property type="entry name" value="Di-haem_cyt_TM"/>
</dbReference>
<evidence type="ECO:0000313" key="15">
    <source>
        <dbReference type="EMBL" id="SHK79929.1"/>
    </source>
</evidence>
<dbReference type="AlphaFoldDB" id="A0A1M6VEQ5"/>
<protein>
    <submittedName>
        <fullName evidence="15">Cytochrome b561</fullName>
    </submittedName>
</protein>
<evidence type="ECO:0000256" key="3">
    <source>
        <dbReference type="ARBA" id="ARBA00022448"/>
    </source>
</evidence>
<proteinExistence type="inferred from homology"/>
<evidence type="ECO:0000256" key="13">
    <source>
        <dbReference type="SAM" id="Phobius"/>
    </source>
</evidence>
<dbReference type="Proteomes" id="UP000184248">
    <property type="component" value="Unassembled WGS sequence"/>
</dbReference>
<dbReference type="GO" id="GO:0009055">
    <property type="term" value="F:electron transfer activity"/>
    <property type="evidence" value="ECO:0007669"/>
    <property type="project" value="InterPro"/>
</dbReference>
<organism evidence="15 16">
    <name type="scientific">Halomonas caseinilytica</name>
    <dbReference type="NCBI Taxonomy" id="438744"/>
    <lineage>
        <taxon>Bacteria</taxon>
        <taxon>Pseudomonadati</taxon>
        <taxon>Pseudomonadota</taxon>
        <taxon>Gammaproteobacteria</taxon>
        <taxon>Oceanospirillales</taxon>
        <taxon>Halomonadaceae</taxon>
        <taxon>Halomonas</taxon>
    </lineage>
</organism>
<evidence type="ECO:0000256" key="12">
    <source>
        <dbReference type="ARBA" id="ARBA00037975"/>
    </source>
</evidence>
<comment type="cofactor">
    <cofactor evidence="1">
        <name>heme b</name>
        <dbReference type="ChEBI" id="CHEBI:60344"/>
    </cofactor>
</comment>
<dbReference type="InterPro" id="IPR052168">
    <property type="entry name" value="Cytochrome_b561_oxidase"/>
</dbReference>
<dbReference type="PANTHER" id="PTHR30529">
    <property type="entry name" value="CYTOCHROME B561"/>
    <property type="match status" value="1"/>
</dbReference>
<evidence type="ECO:0000256" key="1">
    <source>
        <dbReference type="ARBA" id="ARBA00001970"/>
    </source>
</evidence>
<evidence type="ECO:0000256" key="2">
    <source>
        <dbReference type="ARBA" id="ARBA00004651"/>
    </source>
</evidence>
<dbReference type="SUPFAM" id="SSF81342">
    <property type="entry name" value="Transmembrane di-heme cytochromes"/>
    <property type="match status" value="1"/>
</dbReference>
<evidence type="ECO:0000259" key="14">
    <source>
        <dbReference type="Pfam" id="PF01292"/>
    </source>
</evidence>
<sequence>MDTRMMDHDHGYGLVSRFFHWFMALLLLWQLISAALHFAFDEAPVTDFFFGFHFSNGVLLLCLALLRGIWGLLNLSRRPPHRRGIERLAALGHVLIYLLMIAVPTIALIRAYGSDHPFSALGMPLFAGQATEIEWMTNLGGQWHGLLGWGLFALVAGHIAMALVHTHVWKEPLIRRMTRGSDLP</sequence>
<keyword evidence="5" id="KW-0349">Heme</keyword>
<dbReference type="GO" id="GO:0020037">
    <property type="term" value="F:heme binding"/>
    <property type="evidence" value="ECO:0007669"/>
    <property type="project" value="TreeGrafter"/>
</dbReference>
<gene>
    <name evidence="15" type="ORF">SAMN05192556_105177</name>
</gene>
<evidence type="ECO:0000313" key="16">
    <source>
        <dbReference type="Proteomes" id="UP000184248"/>
    </source>
</evidence>
<keyword evidence="16" id="KW-1185">Reference proteome</keyword>
<keyword evidence="9 13" id="KW-1133">Transmembrane helix</keyword>
<evidence type="ECO:0000256" key="9">
    <source>
        <dbReference type="ARBA" id="ARBA00022989"/>
    </source>
</evidence>
<evidence type="ECO:0000256" key="11">
    <source>
        <dbReference type="ARBA" id="ARBA00023136"/>
    </source>
</evidence>
<dbReference type="GO" id="GO:0022904">
    <property type="term" value="P:respiratory electron transport chain"/>
    <property type="evidence" value="ECO:0007669"/>
    <property type="project" value="InterPro"/>
</dbReference>
<feature type="domain" description="Cytochrome b561 bacterial/Ni-hydrogenase" evidence="14">
    <location>
        <begin position="12"/>
        <end position="180"/>
    </location>
</feature>
<dbReference type="RefSeq" id="WP_064698913.1">
    <property type="nucleotide sequence ID" value="NZ_BDEO01000004.1"/>
</dbReference>
<dbReference type="EMBL" id="FRAL01000005">
    <property type="protein sequence ID" value="SHK79929.1"/>
    <property type="molecule type" value="Genomic_DNA"/>
</dbReference>
<evidence type="ECO:0000256" key="6">
    <source>
        <dbReference type="ARBA" id="ARBA00022692"/>
    </source>
</evidence>
<feature type="transmembrane region" description="Helical" evidence="13">
    <location>
        <begin position="21"/>
        <end position="40"/>
    </location>
</feature>
<keyword evidence="3" id="KW-0813">Transport</keyword>
<keyword evidence="6 13" id="KW-0812">Transmembrane</keyword>
<dbReference type="InterPro" id="IPR011577">
    <property type="entry name" value="Cyt_b561_bac/Ni-Hgenase"/>
</dbReference>
<keyword evidence="10" id="KW-0408">Iron</keyword>
<dbReference type="PANTHER" id="PTHR30529:SF1">
    <property type="entry name" value="CYTOCHROME B561 HOMOLOG 2"/>
    <property type="match status" value="1"/>
</dbReference>
<name>A0A1M6VEQ5_9GAMM</name>
<dbReference type="OrthoDB" id="9793784at2"/>
<evidence type="ECO:0000256" key="5">
    <source>
        <dbReference type="ARBA" id="ARBA00022617"/>
    </source>
</evidence>
<dbReference type="GO" id="GO:0046872">
    <property type="term" value="F:metal ion binding"/>
    <property type="evidence" value="ECO:0007669"/>
    <property type="project" value="UniProtKB-KW"/>
</dbReference>
<evidence type="ECO:0000256" key="7">
    <source>
        <dbReference type="ARBA" id="ARBA00022723"/>
    </source>
</evidence>
<comment type="subcellular location">
    <subcellularLocation>
        <location evidence="2">Cell membrane</location>
        <topology evidence="2">Multi-pass membrane protein</topology>
    </subcellularLocation>
</comment>
<feature type="transmembrane region" description="Helical" evidence="13">
    <location>
        <begin position="94"/>
        <end position="113"/>
    </location>
</feature>
<evidence type="ECO:0000256" key="8">
    <source>
        <dbReference type="ARBA" id="ARBA00022982"/>
    </source>
</evidence>
<keyword evidence="8" id="KW-0249">Electron transport</keyword>
<evidence type="ECO:0000256" key="4">
    <source>
        <dbReference type="ARBA" id="ARBA00022475"/>
    </source>
</evidence>
<dbReference type="Pfam" id="PF01292">
    <property type="entry name" value="Ni_hydr_CYTB"/>
    <property type="match status" value="1"/>
</dbReference>
<feature type="transmembrane region" description="Helical" evidence="13">
    <location>
        <begin position="52"/>
        <end position="73"/>
    </location>
</feature>
<dbReference type="GO" id="GO:0005886">
    <property type="term" value="C:plasma membrane"/>
    <property type="evidence" value="ECO:0007669"/>
    <property type="project" value="UniProtKB-SubCell"/>
</dbReference>
<keyword evidence="7" id="KW-0479">Metal-binding</keyword>
<feature type="transmembrane region" description="Helical" evidence="13">
    <location>
        <begin position="146"/>
        <end position="169"/>
    </location>
</feature>
<keyword evidence="11 13" id="KW-0472">Membrane</keyword>
<comment type="similarity">
    <text evidence="12">Belongs to the cytochrome b561 family.</text>
</comment>